<accession>A0ABX8MY50</accession>
<feature type="chain" id="PRO_5046445131" evidence="1">
    <location>
        <begin position="19"/>
        <end position="104"/>
    </location>
</feature>
<feature type="signal peptide" evidence="1">
    <location>
        <begin position="1"/>
        <end position="18"/>
    </location>
</feature>
<dbReference type="RefSeq" id="WP_124346058.1">
    <property type="nucleotide sequence ID" value="NZ_CP027706.1"/>
</dbReference>
<dbReference type="EMBL" id="CP077074">
    <property type="protein sequence ID" value="QXH42316.1"/>
    <property type="molecule type" value="Genomic_DNA"/>
</dbReference>
<evidence type="ECO:0000313" key="3">
    <source>
        <dbReference type="Proteomes" id="UP000693952"/>
    </source>
</evidence>
<sequence length="104" mass="11611">MRKFCCVLLALLPLSAWAYPIDVDKQLNGLSIDYTTYDTDADIGSIQLNNYGKTDAVCSVVFRNGPESPRTRKVEVAAGKSRSVTVKFNRNIIKLRLDLKCQAK</sequence>
<evidence type="ECO:0000256" key="1">
    <source>
        <dbReference type="SAM" id="SignalP"/>
    </source>
</evidence>
<gene>
    <name evidence="2" type="ORF">KSS89_08880</name>
</gene>
<name>A0ABX8MY50_9PSED</name>
<keyword evidence="1" id="KW-0732">Signal</keyword>
<organism evidence="2 3">
    <name type="scientific">Pseudomonas sessilinigenes</name>
    <dbReference type="NCBI Taxonomy" id="658629"/>
    <lineage>
        <taxon>Bacteria</taxon>
        <taxon>Pseudomonadati</taxon>
        <taxon>Pseudomonadota</taxon>
        <taxon>Gammaproteobacteria</taxon>
        <taxon>Pseudomonadales</taxon>
        <taxon>Pseudomonadaceae</taxon>
        <taxon>Pseudomonas</taxon>
    </lineage>
</organism>
<reference evidence="2" key="1">
    <citation type="submission" date="2021-06" db="EMBL/GenBank/DDBJ databases">
        <title>Updating the genus Pseudomonas: Description of 43 new species and partition of the Pseudomonas putida group.</title>
        <authorList>
            <person name="Girard L."/>
            <person name="Lood C."/>
            <person name="Vandamme P."/>
            <person name="Rokni-Zadeh H."/>
            <person name="van Noort V."/>
            <person name="Hofte M."/>
            <person name="Lavigne R."/>
            <person name="De Mot R."/>
        </authorList>
    </citation>
    <scope>NUCLEOTIDE SEQUENCE</scope>
    <source>
        <strain evidence="2">CMR12a</strain>
    </source>
</reference>
<protein>
    <submittedName>
        <fullName evidence="2">3-phosphoglycerate kinase</fullName>
    </submittedName>
</protein>
<keyword evidence="2" id="KW-0418">Kinase</keyword>
<dbReference type="GO" id="GO:0016301">
    <property type="term" value="F:kinase activity"/>
    <property type="evidence" value="ECO:0007669"/>
    <property type="project" value="UniProtKB-KW"/>
</dbReference>
<keyword evidence="3" id="KW-1185">Reference proteome</keyword>
<proteinExistence type="predicted"/>
<evidence type="ECO:0000313" key="2">
    <source>
        <dbReference type="EMBL" id="QXH42316.1"/>
    </source>
</evidence>
<keyword evidence="2" id="KW-0808">Transferase</keyword>
<dbReference type="Proteomes" id="UP000693952">
    <property type="component" value="Chromosome"/>
</dbReference>